<dbReference type="PANTHER" id="PTHR46847">
    <property type="entry name" value="D-ALLOSE-BINDING PERIPLASMIC PROTEIN-RELATED"/>
    <property type="match status" value="1"/>
</dbReference>
<dbReference type="CDD" id="cd06320">
    <property type="entry name" value="PBP1_allose_binding"/>
    <property type="match status" value="1"/>
</dbReference>
<comment type="similarity">
    <text evidence="2">Belongs to the bacterial solute-binding protein 2 family.</text>
</comment>
<dbReference type="NCBIfam" id="NF007254">
    <property type="entry name" value="PRK09701.1"/>
    <property type="match status" value="1"/>
</dbReference>
<dbReference type="GO" id="GO:0055085">
    <property type="term" value="P:transmembrane transport"/>
    <property type="evidence" value="ECO:0007669"/>
    <property type="project" value="UniProtKB-ARBA"/>
</dbReference>
<reference evidence="6 7" key="1">
    <citation type="submission" date="2019-02" db="EMBL/GenBank/DDBJ databases">
        <title>Investigation of anaerobic lignin degradation for improved lignocellulosic biofuels.</title>
        <authorList>
            <person name="Deangelis K."/>
        </authorList>
    </citation>
    <scope>NUCLEOTIDE SEQUENCE [LARGE SCALE GENOMIC DNA]</scope>
    <source>
        <strain evidence="6 7">159R</strain>
    </source>
</reference>
<dbReference type="GO" id="GO:0030246">
    <property type="term" value="F:carbohydrate binding"/>
    <property type="evidence" value="ECO:0007669"/>
    <property type="project" value="UniProtKB-ARBA"/>
</dbReference>
<dbReference type="InterPro" id="IPR028082">
    <property type="entry name" value="Peripla_BP_I"/>
</dbReference>
<comment type="caution">
    <text evidence="6">The sequence shown here is derived from an EMBL/GenBank/DDBJ whole genome shotgun (WGS) entry which is preliminary data.</text>
</comment>
<dbReference type="Gene3D" id="3.40.50.2300">
    <property type="match status" value="2"/>
</dbReference>
<feature type="chain" id="PRO_5020515179" evidence="4">
    <location>
        <begin position="25"/>
        <end position="312"/>
    </location>
</feature>
<keyword evidence="7" id="KW-1185">Reference proteome</keyword>
<accession>A0A4R1N9D1</accession>
<feature type="signal peptide" evidence="4">
    <location>
        <begin position="1"/>
        <end position="24"/>
    </location>
</feature>
<dbReference type="InterPro" id="IPR025997">
    <property type="entry name" value="SBP_2_dom"/>
</dbReference>
<organism evidence="6 7">
    <name type="scientific">Sodalis ligni</name>
    <dbReference type="NCBI Taxonomy" id="2697027"/>
    <lineage>
        <taxon>Bacteria</taxon>
        <taxon>Pseudomonadati</taxon>
        <taxon>Pseudomonadota</taxon>
        <taxon>Gammaproteobacteria</taxon>
        <taxon>Enterobacterales</taxon>
        <taxon>Bruguierivoracaceae</taxon>
        <taxon>Sodalis</taxon>
    </lineage>
</organism>
<evidence type="ECO:0000259" key="5">
    <source>
        <dbReference type="Pfam" id="PF13407"/>
    </source>
</evidence>
<keyword evidence="3 4" id="KW-0732">Signal</keyword>
<dbReference type="PANTHER" id="PTHR46847:SF1">
    <property type="entry name" value="D-ALLOSE-BINDING PERIPLASMIC PROTEIN-RELATED"/>
    <property type="match status" value="1"/>
</dbReference>
<dbReference type="Pfam" id="PF13407">
    <property type="entry name" value="Peripla_BP_4"/>
    <property type="match status" value="1"/>
</dbReference>
<dbReference type="OrthoDB" id="9773673at2"/>
<dbReference type="EMBL" id="SJOI01000001">
    <property type="protein sequence ID" value="TCL03994.1"/>
    <property type="molecule type" value="Genomic_DNA"/>
</dbReference>
<evidence type="ECO:0000256" key="4">
    <source>
        <dbReference type="SAM" id="SignalP"/>
    </source>
</evidence>
<proteinExistence type="inferred from homology"/>
<dbReference type="SUPFAM" id="SSF53822">
    <property type="entry name" value="Periplasmic binding protein-like I"/>
    <property type="match status" value="1"/>
</dbReference>
<evidence type="ECO:0000313" key="6">
    <source>
        <dbReference type="EMBL" id="TCL03994.1"/>
    </source>
</evidence>
<evidence type="ECO:0000313" key="7">
    <source>
        <dbReference type="Proteomes" id="UP000294555"/>
    </source>
</evidence>
<comment type="subcellular location">
    <subcellularLocation>
        <location evidence="1">Cell envelope</location>
    </subcellularLocation>
</comment>
<dbReference type="Proteomes" id="UP000294555">
    <property type="component" value="Unassembled WGS sequence"/>
</dbReference>
<evidence type="ECO:0000256" key="3">
    <source>
        <dbReference type="ARBA" id="ARBA00022729"/>
    </source>
</evidence>
<dbReference type="RefSeq" id="WP_132922812.1">
    <property type="nucleotide sequence ID" value="NZ_CP075169.1"/>
</dbReference>
<evidence type="ECO:0000256" key="2">
    <source>
        <dbReference type="ARBA" id="ARBA00007639"/>
    </source>
</evidence>
<evidence type="ECO:0000256" key="1">
    <source>
        <dbReference type="ARBA" id="ARBA00004196"/>
    </source>
</evidence>
<sequence length="312" mass="32789">MNKFIKFVGSAACGLMLSTVAARAAADYAVVLKTLSNPYWVEMKQGVEQKAKELGVTVDIFASPSEGDFQSQLQLFEDLTNKNYKGIAFAPLSSVNLVIPVAKAYQQGIHLVNLDEKIDMDSLTKAKGNVEAFITTDNVTVGASAAKYIIGKLGKDGGDVAIIEGKAGNASGESRRVGATQAFKADSNIKLVASQPADWDRIKALDVATNVLQRNPKLKAFYCANDTMAMGVAQAVANAGQTGHILVVGTDGVPEARKMVSEGMMTATVAQNPAEIGANGLAILVDSVKSGKLIALNAQPKIVTVDSILVTK</sequence>
<gene>
    <name evidence="6" type="ORF">EZJ58_2087</name>
</gene>
<protein>
    <submittedName>
        <fullName evidence="6">Allose-binding protein</fullName>
    </submittedName>
</protein>
<dbReference type="AlphaFoldDB" id="A0A4R1N9D1"/>
<dbReference type="GO" id="GO:0030313">
    <property type="term" value="C:cell envelope"/>
    <property type="evidence" value="ECO:0007669"/>
    <property type="project" value="UniProtKB-SubCell"/>
</dbReference>
<feature type="domain" description="Periplasmic binding protein" evidence="5">
    <location>
        <begin position="29"/>
        <end position="289"/>
    </location>
</feature>
<name>A0A4R1N9D1_9GAMM</name>